<gene>
    <name evidence="6" type="ORF">M0811_02237</name>
</gene>
<dbReference type="SUPFAM" id="SSF81321">
    <property type="entry name" value="Family A G protein-coupled receptor-like"/>
    <property type="match status" value="1"/>
</dbReference>
<sequence>MPTTLVIICCCIGASLGILGALSFIITYSILQEIRTRFRFFILSLSTYNLLVGISVLLPGFKQKTLCSIQVFLTNYSFGAAYFWVFEIALIYYLQIRKGYDFENSKKFYWISIIIIQIVCLVFGILTVALGNPTKETSYWCTISKRWLMEIEYSLVTIFLIGSLFIYFLIIHKIRKYKDGNYPKTFQTKMLALAIVYLLTELWNIIKRVWQIFQNTKNSNDFFDATQAFFTPLIGFWDFVFFVWGDKFVWALLLRKWKKQNYDELN</sequence>
<dbReference type="EMBL" id="JAPDFW010000103">
    <property type="protein sequence ID" value="KAJ5069660.1"/>
    <property type="molecule type" value="Genomic_DNA"/>
</dbReference>
<accession>A0A9Q0LD22</accession>
<feature type="transmembrane region" description="Helical" evidence="5">
    <location>
        <begin position="151"/>
        <end position="170"/>
    </location>
</feature>
<keyword evidence="4 5" id="KW-0472">Membrane</keyword>
<evidence type="ECO:0000256" key="3">
    <source>
        <dbReference type="ARBA" id="ARBA00022989"/>
    </source>
</evidence>
<comment type="subcellular location">
    <subcellularLocation>
        <location evidence="1">Membrane</location>
        <topology evidence="1">Multi-pass membrane protein</topology>
    </subcellularLocation>
</comment>
<dbReference type="GO" id="GO:0004930">
    <property type="term" value="F:G protein-coupled receptor activity"/>
    <property type="evidence" value="ECO:0007669"/>
    <property type="project" value="TreeGrafter"/>
</dbReference>
<name>A0A9Q0LD22_ANAIG</name>
<dbReference type="Gene3D" id="1.20.1070.10">
    <property type="entry name" value="Rhodopsin 7-helix transmembrane proteins"/>
    <property type="match status" value="1"/>
</dbReference>
<feature type="transmembrane region" description="Helical" evidence="5">
    <location>
        <begin position="230"/>
        <end position="253"/>
    </location>
</feature>
<keyword evidence="6" id="KW-0675">Receptor</keyword>
<keyword evidence="3 5" id="KW-1133">Transmembrane helix</keyword>
<dbReference type="GO" id="GO:0007189">
    <property type="term" value="P:adenylate cyclase-activating G protein-coupled receptor signaling pathway"/>
    <property type="evidence" value="ECO:0007669"/>
    <property type="project" value="TreeGrafter"/>
</dbReference>
<feature type="transmembrane region" description="Helical" evidence="5">
    <location>
        <begin position="191"/>
        <end position="210"/>
    </location>
</feature>
<feature type="transmembrane region" description="Helical" evidence="5">
    <location>
        <begin position="6"/>
        <end position="31"/>
    </location>
</feature>
<keyword evidence="2 5" id="KW-0812">Transmembrane</keyword>
<evidence type="ECO:0000256" key="1">
    <source>
        <dbReference type="ARBA" id="ARBA00004141"/>
    </source>
</evidence>
<keyword evidence="7" id="KW-1185">Reference proteome</keyword>
<dbReference type="Proteomes" id="UP001149090">
    <property type="component" value="Unassembled WGS sequence"/>
</dbReference>
<feature type="transmembrane region" description="Helical" evidence="5">
    <location>
        <begin position="78"/>
        <end position="96"/>
    </location>
</feature>
<evidence type="ECO:0000256" key="5">
    <source>
        <dbReference type="SAM" id="Phobius"/>
    </source>
</evidence>
<reference evidence="6" key="1">
    <citation type="submission" date="2022-10" db="EMBL/GenBank/DDBJ databases">
        <title>Novel sulphate-reducing endosymbionts in the free-living metamonad Anaeramoeba.</title>
        <authorList>
            <person name="Jerlstrom-Hultqvist J."/>
            <person name="Cepicka I."/>
            <person name="Gallot-Lavallee L."/>
            <person name="Salas-Leiva D."/>
            <person name="Curtis B.A."/>
            <person name="Zahonova K."/>
            <person name="Pipaliya S."/>
            <person name="Dacks J."/>
            <person name="Roger A.J."/>
        </authorList>
    </citation>
    <scope>NUCLEOTIDE SEQUENCE</scope>
    <source>
        <strain evidence="6">BMAN</strain>
    </source>
</reference>
<dbReference type="PANTHER" id="PTHR23112:SF0">
    <property type="entry name" value="TRANSMEMBRANE PROTEIN 116"/>
    <property type="match status" value="1"/>
</dbReference>
<dbReference type="PANTHER" id="PTHR23112">
    <property type="entry name" value="G PROTEIN-COUPLED RECEPTOR 157-RELATED"/>
    <property type="match status" value="1"/>
</dbReference>
<dbReference type="GO" id="GO:0005886">
    <property type="term" value="C:plasma membrane"/>
    <property type="evidence" value="ECO:0007669"/>
    <property type="project" value="TreeGrafter"/>
</dbReference>
<protein>
    <submittedName>
        <fullName evidence="6">G protein-coupled receptor</fullName>
    </submittedName>
</protein>
<proteinExistence type="predicted"/>
<organism evidence="6 7">
    <name type="scientific">Anaeramoeba ignava</name>
    <name type="common">Anaerobic marine amoeba</name>
    <dbReference type="NCBI Taxonomy" id="1746090"/>
    <lineage>
        <taxon>Eukaryota</taxon>
        <taxon>Metamonada</taxon>
        <taxon>Anaeramoebidae</taxon>
        <taxon>Anaeramoeba</taxon>
    </lineage>
</organism>
<comment type="caution">
    <text evidence="6">The sequence shown here is derived from an EMBL/GenBank/DDBJ whole genome shotgun (WGS) entry which is preliminary data.</text>
</comment>
<evidence type="ECO:0000256" key="2">
    <source>
        <dbReference type="ARBA" id="ARBA00022692"/>
    </source>
</evidence>
<evidence type="ECO:0000313" key="6">
    <source>
        <dbReference type="EMBL" id="KAJ5069660.1"/>
    </source>
</evidence>
<evidence type="ECO:0000256" key="4">
    <source>
        <dbReference type="ARBA" id="ARBA00023136"/>
    </source>
</evidence>
<evidence type="ECO:0000313" key="7">
    <source>
        <dbReference type="Proteomes" id="UP001149090"/>
    </source>
</evidence>
<dbReference type="AlphaFoldDB" id="A0A9Q0LD22"/>
<feature type="transmembrane region" description="Helical" evidence="5">
    <location>
        <begin position="108"/>
        <end position="131"/>
    </location>
</feature>
<feature type="transmembrane region" description="Helical" evidence="5">
    <location>
        <begin position="38"/>
        <end position="58"/>
    </location>
</feature>